<sequence>MIFTGTRDQRIYCIDIYNSKNSHVTIGKNKEKKCSLDIYQIYTHDPPKELLNVLREDQFSTNLTNKWKLSLLKMLTKNKPEFANGEDQLGKIRGNDIKLYLYVERPYPHMLRRPQYPASLETRKELRNTSMNS</sequence>
<dbReference type="AlphaFoldDB" id="A0A9Q3GDP3"/>
<accession>A0A9Q3GDP3</accession>
<keyword evidence="2" id="KW-1185">Reference proteome</keyword>
<dbReference type="Proteomes" id="UP000765509">
    <property type="component" value="Unassembled WGS sequence"/>
</dbReference>
<gene>
    <name evidence="1" type="ORF">O181_002941</name>
</gene>
<protein>
    <submittedName>
        <fullName evidence="1">Uncharacterized protein</fullName>
    </submittedName>
</protein>
<reference evidence="1" key="1">
    <citation type="submission" date="2021-03" db="EMBL/GenBank/DDBJ databases">
        <title>Draft genome sequence of rust myrtle Austropuccinia psidii MF-1, a brazilian biotype.</title>
        <authorList>
            <person name="Quecine M.C."/>
            <person name="Pachon D.M.R."/>
            <person name="Bonatelli M.L."/>
            <person name="Correr F.H."/>
            <person name="Franceschini L.M."/>
            <person name="Leite T.F."/>
            <person name="Margarido G.R.A."/>
            <person name="Almeida C.A."/>
            <person name="Ferrarezi J.A."/>
            <person name="Labate C.A."/>
        </authorList>
    </citation>
    <scope>NUCLEOTIDE SEQUENCE</scope>
    <source>
        <strain evidence="1">MF-1</strain>
    </source>
</reference>
<evidence type="ECO:0000313" key="2">
    <source>
        <dbReference type="Proteomes" id="UP000765509"/>
    </source>
</evidence>
<proteinExistence type="predicted"/>
<name>A0A9Q3GDP3_9BASI</name>
<comment type="caution">
    <text evidence="1">The sequence shown here is derived from an EMBL/GenBank/DDBJ whole genome shotgun (WGS) entry which is preliminary data.</text>
</comment>
<evidence type="ECO:0000313" key="1">
    <source>
        <dbReference type="EMBL" id="MBW0463226.1"/>
    </source>
</evidence>
<dbReference type="EMBL" id="AVOT02000507">
    <property type="protein sequence ID" value="MBW0463226.1"/>
    <property type="molecule type" value="Genomic_DNA"/>
</dbReference>
<organism evidence="1 2">
    <name type="scientific">Austropuccinia psidii MF-1</name>
    <dbReference type="NCBI Taxonomy" id="1389203"/>
    <lineage>
        <taxon>Eukaryota</taxon>
        <taxon>Fungi</taxon>
        <taxon>Dikarya</taxon>
        <taxon>Basidiomycota</taxon>
        <taxon>Pucciniomycotina</taxon>
        <taxon>Pucciniomycetes</taxon>
        <taxon>Pucciniales</taxon>
        <taxon>Sphaerophragmiaceae</taxon>
        <taxon>Austropuccinia</taxon>
    </lineage>
</organism>